<evidence type="ECO:0000313" key="1">
    <source>
        <dbReference type="EMBL" id="GLB42729.1"/>
    </source>
</evidence>
<gene>
    <name evidence="1" type="ORF">LshimejAT787_1201780</name>
</gene>
<evidence type="ECO:0000313" key="2">
    <source>
        <dbReference type="Proteomes" id="UP001063166"/>
    </source>
</evidence>
<comment type="caution">
    <text evidence="1">The sequence shown here is derived from an EMBL/GenBank/DDBJ whole genome shotgun (WGS) entry which is preliminary data.</text>
</comment>
<organism evidence="1 2">
    <name type="scientific">Lyophyllum shimeji</name>
    <name type="common">Hon-shimeji</name>
    <name type="synonym">Tricholoma shimeji</name>
    <dbReference type="NCBI Taxonomy" id="47721"/>
    <lineage>
        <taxon>Eukaryota</taxon>
        <taxon>Fungi</taxon>
        <taxon>Dikarya</taxon>
        <taxon>Basidiomycota</taxon>
        <taxon>Agaricomycotina</taxon>
        <taxon>Agaricomycetes</taxon>
        <taxon>Agaricomycetidae</taxon>
        <taxon>Agaricales</taxon>
        <taxon>Tricholomatineae</taxon>
        <taxon>Lyophyllaceae</taxon>
        <taxon>Lyophyllum</taxon>
    </lineage>
</organism>
<sequence length="71" mass="7463">MGGSPRKPTPGAMSAQIAALAACRYRGMRATGCAVVGPTLKAFPPVRVMVVVITVEIQRSVALPLNPFVRK</sequence>
<dbReference type="PROSITE" id="PS51257">
    <property type="entry name" value="PROKAR_LIPOPROTEIN"/>
    <property type="match status" value="1"/>
</dbReference>
<accession>A0A9P3UPG3</accession>
<proteinExistence type="predicted"/>
<keyword evidence="2" id="KW-1185">Reference proteome</keyword>
<reference evidence="1" key="1">
    <citation type="submission" date="2022-07" db="EMBL/GenBank/DDBJ databases">
        <title>The genome of Lyophyllum shimeji provides insight into the initial evolution of ectomycorrhizal fungal genome.</title>
        <authorList>
            <person name="Kobayashi Y."/>
            <person name="Shibata T."/>
            <person name="Hirakawa H."/>
            <person name="Shigenobu S."/>
            <person name="Nishiyama T."/>
            <person name="Yamada A."/>
            <person name="Hasebe M."/>
            <person name="Kawaguchi M."/>
        </authorList>
    </citation>
    <scope>NUCLEOTIDE SEQUENCE</scope>
    <source>
        <strain evidence="1">AT787</strain>
    </source>
</reference>
<dbReference type="Proteomes" id="UP001063166">
    <property type="component" value="Unassembled WGS sequence"/>
</dbReference>
<dbReference type="AlphaFoldDB" id="A0A9P3UPG3"/>
<name>A0A9P3UPG3_LYOSH</name>
<protein>
    <submittedName>
        <fullName evidence="1">Uncharacterized protein</fullName>
    </submittedName>
</protein>
<dbReference type="EMBL" id="BRPK01000012">
    <property type="protein sequence ID" value="GLB42729.1"/>
    <property type="molecule type" value="Genomic_DNA"/>
</dbReference>